<dbReference type="AlphaFoldDB" id="A0A1G7DMU7"/>
<dbReference type="PANTHER" id="PTHR11365:SF23">
    <property type="entry name" value="HYPOTHETICAL 5-OXOPROLINASE (EUROFUNG)-RELATED"/>
    <property type="match status" value="1"/>
</dbReference>
<dbReference type="PANTHER" id="PTHR11365">
    <property type="entry name" value="5-OXOPROLINASE RELATED"/>
    <property type="match status" value="1"/>
</dbReference>
<dbReference type="Pfam" id="PF01968">
    <property type="entry name" value="Hydantoinase_A"/>
    <property type="match status" value="1"/>
</dbReference>
<dbReference type="InterPro" id="IPR008040">
    <property type="entry name" value="Hydant_A_N"/>
</dbReference>
<accession>A0A1G7DMU7</accession>
<keyword evidence="8" id="KW-1185">Reference proteome</keyword>
<evidence type="ECO:0000259" key="4">
    <source>
        <dbReference type="Pfam" id="PF02538"/>
    </source>
</evidence>
<dbReference type="EMBL" id="FNAK01000007">
    <property type="protein sequence ID" value="SDE52864.1"/>
    <property type="molecule type" value="Genomic_DNA"/>
</dbReference>
<dbReference type="InterPro" id="IPR049517">
    <property type="entry name" value="ACX-like_C"/>
</dbReference>
<dbReference type="STRING" id="637679.GCA_001550055_02126"/>
<evidence type="ECO:0000256" key="2">
    <source>
        <dbReference type="SAM" id="MobiDB-lite"/>
    </source>
</evidence>
<dbReference type="Pfam" id="PF19278">
    <property type="entry name" value="Hydant_A_C"/>
    <property type="match status" value="1"/>
</dbReference>
<feature type="region of interest" description="Disordered" evidence="2">
    <location>
        <begin position="1134"/>
        <end position="1193"/>
    </location>
</feature>
<evidence type="ECO:0000259" key="6">
    <source>
        <dbReference type="Pfam" id="PF19278"/>
    </source>
</evidence>
<evidence type="ECO:0000259" key="3">
    <source>
        <dbReference type="Pfam" id="PF01968"/>
    </source>
</evidence>
<evidence type="ECO:0000256" key="1">
    <source>
        <dbReference type="ARBA" id="ARBA00010403"/>
    </source>
</evidence>
<protein>
    <submittedName>
        <fullName evidence="7">5-oxoprolinase (ATP-hydrolysing)</fullName>
    </submittedName>
</protein>
<proteinExistence type="inferred from homology"/>
<evidence type="ECO:0000259" key="5">
    <source>
        <dbReference type="Pfam" id="PF05378"/>
    </source>
</evidence>
<evidence type="ECO:0000313" key="7">
    <source>
        <dbReference type="EMBL" id="SDE52864.1"/>
    </source>
</evidence>
<reference evidence="7 8" key="1">
    <citation type="submission" date="2016-10" db="EMBL/GenBank/DDBJ databases">
        <authorList>
            <person name="de Groot N.N."/>
        </authorList>
    </citation>
    <scope>NUCLEOTIDE SEQUENCE [LARGE SCALE GENOMIC DNA]</scope>
    <source>
        <strain evidence="7 8">CGMCC 1.9109</strain>
    </source>
</reference>
<organism evidence="7 8">
    <name type="scientific">Kordiimonas lacus</name>
    <dbReference type="NCBI Taxonomy" id="637679"/>
    <lineage>
        <taxon>Bacteria</taxon>
        <taxon>Pseudomonadati</taxon>
        <taxon>Pseudomonadota</taxon>
        <taxon>Alphaproteobacteria</taxon>
        <taxon>Kordiimonadales</taxon>
        <taxon>Kordiimonadaceae</taxon>
        <taxon>Kordiimonas</taxon>
    </lineage>
</organism>
<dbReference type="InterPro" id="IPR002821">
    <property type="entry name" value="Hydantoinase_A"/>
</dbReference>
<dbReference type="GO" id="GO:0017168">
    <property type="term" value="F:5-oxoprolinase (ATP-hydrolyzing) activity"/>
    <property type="evidence" value="ECO:0007669"/>
    <property type="project" value="TreeGrafter"/>
</dbReference>
<dbReference type="OrthoDB" id="9759608at2"/>
<feature type="domain" description="Hydantoinase B/oxoprolinase" evidence="4">
    <location>
        <begin position="686"/>
        <end position="1193"/>
    </location>
</feature>
<sequence>MNKFEFWIDRGGTFTDVVASHPDGSLSSHKYLSENPGQYDDAAVHAMRDIMGVDTDAPFPASDVRAIKMGTTVATNALLERDGEPTLLLITKGFRDALLIGQQHRADLFALKPERPAPLYTDVVEADERMAVDGSVITPFDETSCKAALQQAYDKGLRSVAIAFIHAYRFPDHEIAASKIAEDIGFTQISLSHKVSPLMKLVSRGDTTVADAYLSPILKRYVNQVDQATTGCPLYFMQSNGGLAAAHAFEGKDAVLSGPAGGIVGAAKTAERAGFSKLIGFDMGGTSTDVSHYDGAYERVFDTVVAGVRMTVPMMDIHTVAAGGGSICRFEDGRFLVGPASAGAFPGPAAYGRGGPITMTDCNVMLGKLSPDLFPTVFGEDGKSPLDKAATEAGFKSIKKQIKAETGDSFSVQEIAEGFLAVGVEHMARAIKRVSVERGHDIKKYSLLTFGGAGGQHACLVADALGIDHVIVPPFSGVLSALGMGLADQRVITDQALESPLEDLDTINAAADQVRASAQTRLEEQGIKENDQQVAVRVRLKYQGTDTALSVPLSGLAETKAAFEVAHKTQFGFTEPDQAIFVEAVEAEAVGGGAATALNLTANSDNTKPKGSYRFFSEGEMRDAAVYHRERLKPDHEIMGPAVILENGGTTVLEPGWAASLKADDTLLLHRAAERSRRDIDTSKPDPIMLEIFNNLFMSVAEEMGGVLAKTAHSVNVKERLDFSCAVFDKAGNLIANAPHMPVHLGSMGESVTSIIEARKGTIKPGDVFMLNDPFAGGTHLPDITVITPVFFEGDAEPHFYVASRGHHADIGGISPGSMPPNSKTIDQEGIRFSNFKLVSEGSFNTTDLRDRLSEGPYPSRNLDQNVADLKAQVAANERGVALVRKLAIDFGRDVVDAYMGHVQDNAEEAVRRVIDRLKDGSFTYPMDCGAQVCVRLSTNRNARTVTVDFTGTSPVQDNNFNAPLAVTKAAVLYVFRTLTGEDIPLNAGCLKPINMIVPEGSMLNPTPPAAVVAGNVETSQVVTNALFLAAGTMAAAQGTMNNLTFGNSRHQYYETIAGGTGAGPTFDGTDAIQSHMTNSRLTDPEVMEWRYPVRVETFGIRGGSGGAGAHTGGNGAVRTIRFLEDMEVSILSGHRSDGPPGLNGGAPGKPGATFVTRKDGSEQSLAASDAAEVGPGDCVTVETPGGGGYGAP</sequence>
<dbReference type="RefSeq" id="WP_068304786.1">
    <property type="nucleotide sequence ID" value="NZ_FNAK01000007.1"/>
</dbReference>
<feature type="domain" description="Hydantoinase A/oxoprolinase" evidence="3">
    <location>
        <begin position="204"/>
        <end position="490"/>
    </location>
</feature>
<feature type="domain" description="Hydantoinase/oxoprolinase N-terminal" evidence="5">
    <location>
        <begin position="6"/>
        <end position="184"/>
    </location>
</feature>
<gene>
    <name evidence="7" type="ORF">SAMN04488071_3181</name>
</gene>
<dbReference type="InterPro" id="IPR003692">
    <property type="entry name" value="Hydantoinase_B"/>
</dbReference>
<evidence type="ECO:0000313" key="8">
    <source>
        <dbReference type="Proteomes" id="UP000183685"/>
    </source>
</evidence>
<comment type="similarity">
    <text evidence="1">Belongs to the oxoprolinase family.</text>
</comment>
<dbReference type="GO" id="GO:0005829">
    <property type="term" value="C:cytosol"/>
    <property type="evidence" value="ECO:0007669"/>
    <property type="project" value="TreeGrafter"/>
</dbReference>
<dbReference type="InterPro" id="IPR045079">
    <property type="entry name" value="Oxoprolinase-like"/>
</dbReference>
<dbReference type="Pfam" id="PF02538">
    <property type="entry name" value="Hydantoinase_B"/>
    <property type="match status" value="1"/>
</dbReference>
<dbReference type="GO" id="GO:0006749">
    <property type="term" value="P:glutathione metabolic process"/>
    <property type="evidence" value="ECO:0007669"/>
    <property type="project" value="TreeGrafter"/>
</dbReference>
<dbReference type="Proteomes" id="UP000183685">
    <property type="component" value="Unassembled WGS sequence"/>
</dbReference>
<name>A0A1G7DMU7_9PROT</name>
<feature type="domain" description="Acetophenone carboxylase-like C-terminal" evidence="6">
    <location>
        <begin position="606"/>
        <end position="670"/>
    </location>
</feature>
<dbReference type="Pfam" id="PF05378">
    <property type="entry name" value="Hydant_A_N"/>
    <property type="match status" value="1"/>
</dbReference>